<dbReference type="AlphaFoldDB" id="A0A5C6CHM9"/>
<accession>A0A5C6CHM9</accession>
<dbReference type="EMBL" id="SJPT01000003">
    <property type="protein sequence ID" value="TWU24160.1"/>
    <property type="molecule type" value="Genomic_DNA"/>
</dbReference>
<organism evidence="1 2">
    <name type="scientific">Novipirellula galeiformis</name>
    <dbReference type="NCBI Taxonomy" id="2528004"/>
    <lineage>
        <taxon>Bacteria</taxon>
        <taxon>Pseudomonadati</taxon>
        <taxon>Planctomycetota</taxon>
        <taxon>Planctomycetia</taxon>
        <taxon>Pirellulales</taxon>
        <taxon>Pirellulaceae</taxon>
        <taxon>Novipirellula</taxon>
    </lineage>
</organism>
<sequence length="93" mass="10829">MHVETQGWQTNNVRWPSHLLGYRLGRWRDGEIASFRVVMPLLKAKVGLAIGFAEGTRWINSLDQLQSTNRVLRKAQSQISNYEKSGSIYRWRL</sequence>
<dbReference type="Proteomes" id="UP000316304">
    <property type="component" value="Unassembled WGS sequence"/>
</dbReference>
<proteinExistence type="predicted"/>
<keyword evidence="2" id="KW-1185">Reference proteome</keyword>
<reference evidence="1 2" key="1">
    <citation type="submission" date="2019-02" db="EMBL/GenBank/DDBJ databases">
        <title>Deep-cultivation of Planctomycetes and their phenomic and genomic characterization uncovers novel biology.</title>
        <authorList>
            <person name="Wiegand S."/>
            <person name="Jogler M."/>
            <person name="Boedeker C."/>
            <person name="Pinto D."/>
            <person name="Vollmers J."/>
            <person name="Rivas-Marin E."/>
            <person name="Kohn T."/>
            <person name="Peeters S.H."/>
            <person name="Heuer A."/>
            <person name="Rast P."/>
            <person name="Oberbeckmann S."/>
            <person name="Bunk B."/>
            <person name="Jeske O."/>
            <person name="Meyerdierks A."/>
            <person name="Storesund J.E."/>
            <person name="Kallscheuer N."/>
            <person name="Luecker S."/>
            <person name="Lage O.M."/>
            <person name="Pohl T."/>
            <person name="Merkel B.J."/>
            <person name="Hornburger P."/>
            <person name="Mueller R.-W."/>
            <person name="Bruemmer F."/>
            <person name="Labrenz M."/>
            <person name="Spormann A.M."/>
            <person name="Op Den Camp H."/>
            <person name="Overmann J."/>
            <person name="Amann R."/>
            <person name="Jetten M.S.M."/>
            <person name="Mascher T."/>
            <person name="Medema M.H."/>
            <person name="Devos D.P."/>
            <person name="Kaster A.-K."/>
            <person name="Ovreas L."/>
            <person name="Rohde M."/>
            <person name="Galperin M.Y."/>
            <person name="Jogler C."/>
        </authorList>
    </citation>
    <scope>NUCLEOTIDE SEQUENCE [LARGE SCALE GENOMIC DNA]</scope>
    <source>
        <strain evidence="1 2">Pla52o</strain>
    </source>
</reference>
<evidence type="ECO:0000313" key="1">
    <source>
        <dbReference type="EMBL" id="TWU24160.1"/>
    </source>
</evidence>
<name>A0A5C6CHM9_9BACT</name>
<gene>
    <name evidence="1" type="ORF">Pla52o_20840</name>
</gene>
<protein>
    <submittedName>
        <fullName evidence="1">Uncharacterized protein</fullName>
    </submittedName>
</protein>
<evidence type="ECO:0000313" key="2">
    <source>
        <dbReference type="Proteomes" id="UP000316304"/>
    </source>
</evidence>
<comment type="caution">
    <text evidence="1">The sequence shown here is derived from an EMBL/GenBank/DDBJ whole genome shotgun (WGS) entry which is preliminary data.</text>
</comment>